<accession>A0A8B8ARL0</accession>
<dbReference type="AlphaFoldDB" id="A0A8B8ARL0"/>
<sequence length="256" mass="27822">MALNQIFVVSICACVVTAQVPIPKRKLGFIYGDVKGLTPVNIDAFLGPLCPDSKLCYPTLLQLADHYGPEVLTLRMHMFPLPYHRNSFLVAMGAHVVDNMINSSQAVYNWTGSVYDKIESLSNTATKAMSEIQIISKLSDIAGGLGLLKSAFVQKMADPNIDEDARVGWKYTCTRGISGTPMFTVNDVIVSADASWGLEEWRKVIDPLLGDNASPDLGRLHSTGCKIGTTKCEYLPGKIECCTKGEACIPNVGCRC</sequence>
<proteinExistence type="predicted"/>
<reference evidence="3" key="2">
    <citation type="submission" date="2025-08" db="UniProtKB">
        <authorList>
            <consortium name="RefSeq"/>
        </authorList>
    </citation>
    <scope>IDENTIFICATION</scope>
    <source>
        <tissue evidence="3">Whole sample</tissue>
    </source>
</reference>
<evidence type="ECO:0000256" key="1">
    <source>
        <dbReference type="SAM" id="SignalP"/>
    </source>
</evidence>
<dbReference type="SUPFAM" id="SSF52833">
    <property type="entry name" value="Thioredoxin-like"/>
    <property type="match status" value="1"/>
</dbReference>
<name>A0A8B8ARL0_CRAVI</name>
<keyword evidence="2" id="KW-1185">Reference proteome</keyword>
<dbReference type="OrthoDB" id="37297at2759"/>
<dbReference type="InterPro" id="IPR036249">
    <property type="entry name" value="Thioredoxin-like_sf"/>
</dbReference>
<dbReference type="PANTHER" id="PTHR33875">
    <property type="entry name" value="OS09G0542200 PROTEIN"/>
    <property type="match status" value="1"/>
</dbReference>
<feature type="chain" id="PRO_5034487937" evidence="1">
    <location>
        <begin position="19"/>
        <end position="256"/>
    </location>
</feature>
<dbReference type="Proteomes" id="UP000694844">
    <property type="component" value="Chromosome 1"/>
</dbReference>
<feature type="signal peptide" evidence="1">
    <location>
        <begin position="1"/>
        <end position="18"/>
    </location>
</feature>
<protein>
    <submittedName>
        <fullName evidence="3">Uncharacterized protein LOC111103688</fullName>
    </submittedName>
</protein>
<dbReference type="GeneID" id="111103688"/>
<dbReference type="KEGG" id="cvn:111103688"/>
<keyword evidence="1" id="KW-0732">Signal</keyword>
<organism evidence="2 3">
    <name type="scientific">Crassostrea virginica</name>
    <name type="common">Eastern oyster</name>
    <dbReference type="NCBI Taxonomy" id="6565"/>
    <lineage>
        <taxon>Eukaryota</taxon>
        <taxon>Metazoa</taxon>
        <taxon>Spiralia</taxon>
        <taxon>Lophotrochozoa</taxon>
        <taxon>Mollusca</taxon>
        <taxon>Bivalvia</taxon>
        <taxon>Autobranchia</taxon>
        <taxon>Pteriomorphia</taxon>
        <taxon>Ostreida</taxon>
        <taxon>Ostreoidea</taxon>
        <taxon>Ostreidae</taxon>
        <taxon>Crassostrea</taxon>
    </lineage>
</organism>
<dbReference type="RefSeq" id="XP_022292829.1">
    <property type="nucleotide sequence ID" value="XM_022437121.1"/>
</dbReference>
<dbReference type="Gene3D" id="3.40.30.10">
    <property type="entry name" value="Glutaredoxin"/>
    <property type="match status" value="1"/>
</dbReference>
<evidence type="ECO:0000313" key="3">
    <source>
        <dbReference type="RefSeq" id="XP_022292829.1"/>
    </source>
</evidence>
<dbReference type="PANTHER" id="PTHR33875:SF2">
    <property type="entry name" value="ACR183CP"/>
    <property type="match status" value="1"/>
</dbReference>
<evidence type="ECO:0000313" key="2">
    <source>
        <dbReference type="Proteomes" id="UP000694844"/>
    </source>
</evidence>
<reference evidence="2" key="1">
    <citation type="submission" date="2024-06" db="UniProtKB">
        <authorList>
            <consortium name="RefSeq"/>
        </authorList>
    </citation>
    <scope>NUCLEOTIDE SEQUENCE [LARGE SCALE GENOMIC DNA]</scope>
</reference>
<gene>
    <name evidence="3" type="primary">LOC111103688</name>
</gene>